<dbReference type="RefSeq" id="WP_189170589.1">
    <property type="nucleotide sequence ID" value="NZ_BMQB01000005.1"/>
</dbReference>
<dbReference type="InterPro" id="IPR009003">
    <property type="entry name" value="Peptidase_S1_PA"/>
</dbReference>
<proteinExistence type="predicted"/>
<evidence type="ECO:0000313" key="5">
    <source>
        <dbReference type="Proteomes" id="UP000649739"/>
    </source>
</evidence>
<dbReference type="InterPro" id="IPR043504">
    <property type="entry name" value="Peptidase_S1_PA_chymotrypsin"/>
</dbReference>
<evidence type="ECO:0000259" key="3">
    <source>
        <dbReference type="PROSITE" id="PS50240"/>
    </source>
</evidence>
<dbReference type="PROSITE" id="PS50240">
    <property type="entry name" value="TRYPSIN_DOM"/>
    <property type="match status" value="1"/>
</dbReference>
<comment type="caution">
    <text evidence="4">The sequence shown here is derived from an EMBL/GenBank/DDBJ whole genome shotgun (WGS) entry which is preliminary data.</text>
</comment>
<reference evidence="4" key="1">
    <citation type="journal article" date="2014" name="Int. J. Syst. Evol. Microbiol.">
        <title>Complete genome sequence of Corynebacterium casei LMG S-19264T (=DSM 44701T), isolated from a smear-ripened cheese.</title>
        <authorList>
            <consortium name="US DOE Joint Genome Institute (JGI-PGF)"/>
            <person name="Walter F."/>
            <person name="Albersmeier A."/>
            <person name="Kalinowski J."/>
            <person name="Ruckert C."/>
        </authorList>
    </citation>
    <scope>NUCLEOTIDE SEQUENCE</scope>
    <source>
        <strain evidence="4">JCM 3090</strain>
    </source>
</reference>
<evidence type="ECO:0000256" key="2">
    <source>
        <dbReference type="SAM" id="SignalP"/>
    </source>
</evidence>
<keyword evidence="1" id="KW-1015">Disulfide bond</keyword>
<dbReference type="InterPro" id="IPR050430">
    <property type="entry name" value="Peptidase_S1"/>
</dbReference>
<organism evidence="4 5">
    <name type="scientific">Pilimelia anulata</name>
    <dbReference type="NCBI Taxonomy" id="53371"/>
    <lineage>
        <taxon>Bacteria</taxon>
        <taxon>Bacillati</taxon>
        <taxon>Actinomycetota</taxon>
        <taxon>Actinomycetes</taxon>
        <taxon>Micromonosporales</taxon>
        <taxon>Micromonosporaceae</taxon>
        <taxon>Pilimelia</taxon>
    </lineage>
</organism>
<feature type="domain" description="Peptidase S1" evidence="3">
    <location>
        <begin position="38"/>
        <end position="256"/>
    </location>
</feature>
<gene>
    <name evidence="4" type="ORF">GCM10010123_28380</name>
</gene>
<evidence type="ECO:0000313" key="4">
    <source>
        <dbReference type="EMBL" id="GGJ96705.1"/>
    </source>
</evidence>
<dbReference type="EMBL" id="BMQB01000005">
    <property type="protein sequence ID" value="GGJ96705.1"/>
    <property type="molecule type" value="Genomic_DNA"/>
</dbReference>
<dbReference type="PANTHER" id="PTHR24276">
    <property type="entry name" value="POLYSERASE-RELATED"/>
    <property type="match status" value="1"/>
</dbReference>
<dbReference type="AlphaFoldDB" id="A0A8J3FBL0"/>
<keyword evidence="5" id="KW-1185">Reference proteome</keyword>
<dbReference type="PANTHER" id="PTHR24276:SF91">
    <property type="entry name" value="AT26814P-RELATED"/>
    <property type="match status" value="1"/>
</dbReference>
<dbReference type="InterPro" id="IPR001254">
    <property type="entry name" value="Trypsin_dom"/>
</dbReference>
<keyword evidence="4" id="KW-0378">Hydrolase</keyword>
<name>A0A8J3FBL0_9ACTN</name>
<accession>A0A8J3FBL0</accession>
<sequence>MNRILWTLCAPLAITALLPATGVAAAHRAADPTPSTRIVGGKELTSLEQNPGATGLHVKTDIPGNGGFICGSMRIGPTWVLTAKHCIMDKYTYTQVSTNTIKRSEGPRPNIVRVIKHPKKIDLALVEIDDANAPGKILPYSDKGPAIGSSVLNYGWGRVDPDNPSPVLKVAEGTVARYSQSPVTSPIDLTEGVDLIFKPVDGLCWLGDSGGPLLDRTGAVVGVTSWSNGNGTMNGICAHLSLAHQGTAKWIADTTGIKPGTRF</sequence>
<dbReference type="Proteomes" id="UP000649739">
    <property type="component" value="Unassembled WGS sequence"/>
</dbReference>
<dbReference type="SUPFAM" id="SSF50494">
    <property type="entry name" value="Trypsin-like serine proteases"/>
    <property type="match status" value="1"/>
</dbReference>
<dbReference type="GO" id="GO:0004252">
    <property type="term" value="F:serine-type endopeptidase activity"/>
    <property type="evidence" value="ECO:0007669"/>
    <property type="project" value="InterPro"/>
</dbReference>
<reference evidence="4" key="2">
    <citation type="submission" date="2020-09" db="EMBL/GenBank/DDBJ databases">
        <authorList>
            <person name="Sun Q."/>
            <person name="Ohkuma M."/>
        </authorList>
    </citation>
    <scope>NUCLEOTIDE SEQUENCE</scope>
    <source>
        <strain evidence="4">JCM 3090</strain>
    </source>
</reference>
<dbReference type="Pfam" id="PF00089">
    <property type="entry name" value="Trypsin"/>
    <property type="match status" value="1"/>
</dbReference>
<keyword evidence="2" id="KW-0732">Signal</keyword>
<dbReference type="GO" id="GO:0006508">
    <property type="term" value="P:proteolysis"/>
    <property type="evidence" value="ECO:0007669"/>
    <property type="project" value="UniProtKB-KW"/>
</dbReference>
<dbReference type="SMART" id="SM00020">
    <property type="entry name" value="Tryp_SPc"/>
    <property type="match status" value="1"/>
</dbReference>
<protein>
    <submittedName>
        <fullName evidence="4">Serine protease</fullName>
    </submittedName>
</protein>
<feature type="signal peptide" evidence="2">
    <location>
        <begin position="1"/>
        <end position="25"/>
    </location>
</feature>
<dbReference type="Gene3D" id="2.40.10.10">
    <property type="entry name" value="Trypsin-like serine proteases"/>
    <property type="match status" value="1"/>
</dbReference>
<keyword evidence="4" id="KW-0645">Protease</keyword>
<evidence type="ECO:0000256" key="1">
    <source>
        <dbReference type="ARBA" id="ARBA00023157"/>
    </source>
</evidence>
<feature type="chain" id="PRO_5035203024" evidence="2">
    <location>
        <begin position="26"/>
        <end position="263"/>
    </location>
</feature>